<reference evidence="2 3" key="1">
    <citation type="submission" date="2019-03" db="EMBL/GenBank/DDBJ databases">
        <title>Genomic Encyclopedia of Type Strains, Phase IV (KMG-IV): sequencing the most valuable type-strain genomes for metagenomic binning, comparative biology and taxonomic classification.</title>
        <authorList>
            <person name="Goeker M."/>
        </authorList>
    </citation>
    <scope>NUCLEOTIDE SEQUENCE [LARGE SCALE GENOMIC DNA]</scope>
    <source>
        <strain evidence="2 3">DSM 103792</strain>
    </source>
</reference>
<name>A0A4R6UMQ6_9GAMM</name>
<gene>
    <name evidence="2" type="ORF">EV696_10812</name>
</gene>
<dbReference type="SUPFAM" id="SSF63829">
    <property type="entry name" value="Calcium-dependent phosphotriesterase"/>
    <property type="match status" value="2"/>
</dbReference>
<comment type="caution">
    <text evidence="2">The sequence shown here is derived from an EMBL/GenBank/DDBJ whole genome shotgun (WGS) entry which is preliminary data.</text>
</comment>
<dbReference type="GO" id="GO:0016829">
    <property type="term" value="F:lyase activity"/>
    <property type="evidence" value="ECO:0007669"/>
    <property type="project" value="UniProtKB-KW"/>
</dbReference>
<dbReference type="EMBL" id="SNYM01000008">
    <property type="protein sequence ID" value="TDQ48032.1"/>
    <property type="molecule type" value="Genomic_DNA"/>
</dbReference>
<accession>A0A4R6UMQ6</accession>
<keyword evidence="1" id="KW-0732">Signal</keyword>
<feature type="signal peptide" evidence="1">
    <location>
        <begin position="1"/>
        <end position="19"/>
    </location>
</feature>
<evidence type="ECO:0000313" key="2">
    <source>
        <dbReference type="EMBL" id="TDQ48032.1"/>
    </source>
</evidence>
<dbReference type="OrthoDB" id="9812926at2"/>
<dbReference type="PANTHER" id="PTHR40274:SF3">
    <property type="entry name" value="VIRGINIAMYCIN B LYASE"/>
    <property type="match status" value="1"/>
</dbReference>
<evidence type="ECO:0000256" key="1">
    <source>
        <dbReference type="SAM" id="SignalP"/>
    </source>
</evidence>
<dbReference type="AlphaFoldDB" id="A0A4R6UMQ6"/>
<feature type="chain" id="PRO_5020458764" evidence="1">
    <location>
        <begin position="20"/>
        <end position="337"/>
    </location>
</feature>
<proteinExistence type="predicted"/>
<keyword evidence="3" id="KW-1185">Reference proteome</keyword>
<organism evidence="2 3">
    <name type="scientific">Permianibacter aggregans</name>
    <dbReference type="NCBI Taxonomy" id="1510150"/>
    <lineage>
        <taxon>Bacteria</taxon>
        <taxon>Pseudomonadati</taxon>
        <taxon>Pseudomonadota</taxon>
        <taxon>Gammaproteobacteria</taxon>
        <taxon>Pseudomonadales</taxon>
        <taxon>Pseudomonadaceae</taxon>
        <taxon>Permianibacter</taxon>
    </lineage>
</organism>
<dbReference type="Gene3D" id="2.130.10.10">
    <property type="entry name" value="YVTN repeat-like/Quinoprotein amine dehydrogenase"/>
    <property type="match status" value="2"/>
</dbReference>
<dbReference type="RefSeq" id="WP_133590437.1">
    <property type="nucleotide sequence ID" value="NZ_CP037953.1"/>
</dbReference>
<dbReference type="Proteomes" id="UP000295375">
    <property type="component" value="Unassembled WGS sequence"/>
</dbReference>
<protein>
    <submittedName>
        <fullName evidence="2">Virginiamycin B lyase</fullName>
    </submittedName>
</protein>
<keyword evidence="2" id="KW-0456">Lyase</keyword>
<dbReference type="InterPro" id="IPR051344">
    <property type="entry name" value="Vgb"/>
</dbReference>
<sequence>MKSFLLTSLLLLSSISVLADEPVLHINEYAVEWQGVPRDPYVAPDQSVWFCGQAGNYLARFDPASKSFKRFDIPDGTHPHNLIVDQQGMVWFAGNRAAYIGILDPKDGSIKKIAMPSGVTDPHTLVFDQQGDIWFTAQHSNVVGHLNTSNHALQIFPVPTPKARPYGIKMAPDNRPWIALLGTNKLGTVDQGADKVREVVLPREGARPRRLEITDDGSIWTVDYAEGHLVRYQPKTKVFSSWLMPGGEDSKPYGTALDSNARLWIAETNTYPNRIVGFDTKTERFIGSEQVKADGTVRHMYFDPKQKQFWFGIDSGALASAKPTDEATAPKVKSSAP</sequence>
<dbReference type="Pfam" id="PF24684">
    <property type="entry name" value="Vgb_lyase"/>
    <property type="match status" value="1"/>
</dbReference>
<dbReference type="PANTHER" id="PTHR40274">
    <property type="entry name" value="VIRGINIAMYCIN B LYASE"/>
    <property type="match status" value="1"/>
</dbReference>
<dbReference type="InterPro" id="IPR015943">
    <property type="entry name" value="WD40/YVTN_repeat-like_dom_sf"/>
</dbReference>
<evidence type="ECO:0000313" key="3">
    <source>
        <dbReference type="Proteomes" id="UP000295375"/>
    </source>
</evidence>